<protein>
    <submittedName>
        <fullName evidence="1">Uncharacterized protein</fullName>
    </submittedName>
</protein>
<evidence type="ECO:0000313" key="2">
    <source>
        <dbReference type="Proteomes" id="UP001303222"/>
    </source>
</evidence>
<dbReference type="EMBL" id="MU859092">
    <property type="protein sequence ID" value="KAK3954296.1"/>
    <property type="molecule type" value="Genomic_DNA"/>
</dbReference>
<evidence type="ECO:0000313" key="1">
    <source>
        <dbReference type="EMBL" id="KAK3954296.1"/>
    </source>
</evidence>
<reference evidence="1" key="1">
    <citation type="journal article" date="2023" name="Mol. Phylogenet. Evol.">
        <title>Genome-scale phylogeny and comparative genomics of the fungal order Sordariales.</title>
        <authorList>
            <person name="Hensen N."/>
            <person name="Bonometti L."/>
            <person name="Westerberg I."/>
            <person name="Brannstrom I.O."/>
            <person name="Guillou S."/>
            <person name="Cros-Aarteil S."/>
            <person name="Calhoun S."/>
            <person name="Haridas S."/>
            <person name="Kuo A."/>
            <person name="Mondo S."/>
            <person name="Pangilinan J."/>
            <person name="Riley R."/>
            <person name="LaButti K."/>
            <person name="Andreopoulos B."/>
            <person name="Lipzen A."/>
            <person name="Chen C."/>
            <person name="Yan M."/>
            <person name="Daum C."/>
            <person name="Ng V."/>
            <person name="Clum A."/>
            <person name="Steindorff A."/>
            <person name="Ohm R.A."/>
            <person name="Martin F."/>
            <person name="Silar P."/>
            <person name="Natvig D.O."/>
            <person name="Lalanne C."/>
            <person name="Gautier V."/>
            <person name="Ament-Velasquez S.L."/>
            <person name="Kruys A."/>
            <person name="Hutchinson M.I."/>
            <person name="Powell A.J."/>
            <person name="Barry K."/>
            <person name="Miller A.N."/>
            <person name="Grigoriev I.V."/>
            <person name="Debuchy R."/>
            <person name="Gladieux P."/>
            <person name="Hiltunen Thoren M."/>
            <person name="Johannesson H."/>
        </authorList>
    </citation>
    <scope>NUCLEOTIDE SEQUENCE</scope>
    <source>
        <strain evidence="1">CBS 626.80</strain>
    </source>
</reference>
<gene>
    <name evidence="1" type="ORF">QBC32DRAFT_177184</name>
</gene>
<keyword evidence="2" id="KW-1185">Reference proteome</keyword>
<organism evidence="1 2">
    <name type="scientific">Pseudoneurospora amorphoporcata</name>
    <dbReference type="NCBI Taxonomy" id="241081"/>
    <lineage>
        <taxon>Eukaryota</taxon>
        <taxon>Fungi</taxon>
        <taxon>Dikarya</taxon>
        <taxon>Ascomycota</taxon>
        <taxon>Pezizomycotina</taxon>
        <taxon>Sordariomycetes</taxon>
        <taxon>Sordariomycetidae</taxon>
        <taxon>Sordariales</taxon>
        <taxon>Sordariaceae</taxon>
        <taxon>Pseudoneurospora</taxon>
    </lineage>
</organism>
<sequence length="61" mass="7110">ILPSSSTVVVYFPLLYRIQHFCTIFISRCYATKHLQFMRYFPTLLRAQHGGSALTELARVF</sequence>
<feature type="non-terminal residue" evidence="1">
    <location>
        <position position="61"/>
    </location>
</feature>
<comment type="caution">
    <text evidence="1">The sequence shown here is derived from an EMBL/GenBank/DDBJ whole genome shotgun (WGS) entry which is preliminary data.</text>
</comment>
<reference evidence="1" key="2">
    <citation type="submission" date="2023-06" db="EMBL/GenBank/DDBJ databases">
        <authorList>
            <consortium name="Lawrence Berkeley National Laboratory"/>
            <person name="Mondo S.J."/>
            <person name="Hensen N."/>
            <person name="Bonometti L."/>
            <person name="Westerberg I."/>
            <person name="Brannstrom I.O."/>
            <person name="Guillou S."/>
            <person name="Cros-Aarteil S."/>
            <person name="Calhoun S."/>
            <person name="Haridas S."/>
            <person name="Kuo A."/>
            <person name="Pangilinan J."/>
            <person name="Riley R."/>
            <person name="Labutti K."/>
            <person name="Andreopoulos B."/>
            <person name="Lipzen A."/>
            <person name="Chen C."/>
            <person name="Yanf M."/>
            <person name="Daum C."/>
            <person name="Ng V."/>
            <person name="Clum A."/>
            <person name="Steindorff A."/>
            <person name="Ohm R."/>
            <person name="Martin F."/>
            <person name="Silar P."/>
            <person name="Natvig D."/>
            <person name="Lalanne C."/>
            <person name="Gautier V."/>
            <person name="Ament-Velasquez S.L."/>
            <person name="Kruys A."/>
            <person name="Hutchinson M.I."/>
            <person name="Powell A.J."/>
            <person name="Barry K."/>
            <person name="Miller A.N."/>
            <person name="Grigoriev I.V."/>
            <person name="Debuchy R."/>
            <person name="Gladieux P."/>
            <person name="Thoren M.H."/>
            <person name="Johannesson H."/>
        </authorList>
    </citation>
    <scope>NUCLEOTIDE SEQUENCE</scope>
    <source>
        <strain evidence="1">CBS 626.80</strain>
    </source>
</reference>
<feature type="non-terminal residue" evidence="1">
    <location>
        <position position="1"/>
    </location>
</feature>
<proteinExistence type="predicted"/>
<accession>A0AAN6P0C0</accession>
<name>A0AAN6P0C0_9PEZI</name>
<dbReference type="Proteomes" id="UP001303222">
    <property type="component" value="Unassembled WGS sequence"/>
</dbReference>
<dbReference type="AlphaFoldDB" id="A0AAN6P0C0"/>